<evidence type="ECO:0000313" key="4">
    <source>
        <dbReference type="Proteomes" id="UP000696280"/>
    </source>
</evidence>
<sequence length="284" mass="30653">MQPPFPSFTPTWHNDTYPAIDPTKKELSQTGKTVIITGAGSGTGRQTAIAFATAGAKHLVLIGRTEADLIDTQKLIPASITSAVFPVSVLDEEGIKRVATEVGSWNVLIMGAAHVSKPASIVNTELADWWLTYETNVKSIVIAAQAFFPLAAPEAAVYAITAGAMVLPPAYTPNLSGYLSSKAAQVKVMEFLAAENPELFICTVHPGMLDTKVFRSSAADASKLPMDTYDLEANFMVWLTQPKNKFLQGRMVWANWDVDELSAQSEKISNGALLTLGYNGWPFT</sequence>
<reference evidence="3" key="1">
    <citation type="submission" date="2021-07" db="EMBL/GenBank/DDBJ databases">
        <authorList>
            <person name="Durling M."/>
        </authorList>
    </citation>
    <scope>NUCLEOTIDE SEQUENCE</scope>
</reference>
<evidence type="ECO:0000256" key="2">
    <source>
        <dbReference type="ARBA" id="ARBA00023002"/>
    </source>
</evidence>
<dbReference type="PANTHER" id="PTHR42901:SF1">
    <property type="entry name" value="ALCOHOL DEHYDROGENASE"/>
    <property type="match status" value="1"/>
</dbReference>
<dbReference type="Pfam" id="PF00106">
    <property type="entry name" value="adh_short"/>
    <property type="match status" value="1"/>
</dbReference>
<comment type="similarity">
    <text evidence="1">Belongs to the short-chain dehydrogenases/reductases (SDR) family.</text>
</comment>
<gene>
    <name evidence="3" type="ORF">HYFRA_00012533</name>
</gene>
<dbReference type="EMBL" id="CAJVRL010000076">
    <property type="protein sequence ID" value="CAG8957051.1"/>
    <property type="molecule type" value="Genomic_DNA"/>
</dbReference>
<name>A0A9N9PRL4_9HELO</name>
<dbReference type="Proteomes" id="UP000696280">
    <property type="component" value="Unassembled WGS sequence"/>
</dbReference>
<keyword evidence="4" id="KW-1185">Reference proteome</keyword>
<dbReference type="InterPro" id="IPR036291">
    <property type="entry name" value="NAD(P)-bd_dom_sf"/>
</dbReference>
<dbReference type="AlphaFoldDB" id="A0A9N9PRL4"/>
<proteinExistence type="inferred from homology"/>
<accession>A0A9N9PRL4</accession>
<organism evidence="3 4">
    <name type="scientific">Hymenoscyphus fraxineus</name>
    <dbReference type="NCBI Taxonomy" id="746836"/>
    <lineage>
        <taxon>Eukaryota</taxon>
        <taxon>Fungi</taxon>
        <taxon>Dikarya</taxon>
        <taxon>Ascomycota</taxon>
        <taxon>Pezizomycotina</taxon>
        <taxon>Leotiomycetes</taxon>
        <taxon>Helotiales</taxon>
        <taxon>Helotiaceae</taxon>
        <taxon>Hymenoscyphus</taxon>
    </lineage>
</organism>
<dbReference type="CDD" id="cd05233">
    <property type="entry name" value="SDR_c"/>
    <property type="match status" value="1"/>
</dbReference>
<keyword evidence="2" id="KW-0560">Oxidoreductase</keyword>
<evidence type="ECO:0000256" key="1">
    <source>
        <dbReference type="ARBA" id="ARBA00006484"/>
    </source>
</evidence>
<dbReference type="PRINTS" id="PR00081">
    <property type="entry name" value="GDHRDH"/>
</dbReference>
<dbReference type="GO" id="GO:0016491">
    <property type="term" value="F:oxidoreductase activity"/>
    <property type="evidence" value="ECO:0007669"/>
    <property type="project" value="UniProtKB-KW"/>
</dbReference>
<protein>
    <recommendedName>
        <fullName evidence="5">NAD(P)-binding protein</fullName>
    </recommendedName>
</protein>
<dbReference type="InterPro" id="IPR002347">
    <property type="entry name" value="SDR_fam"/>
</dbReference>
<dbReference type="OrthoDB" id="1933717at2759"/>
<evidence type="ECO:0008006" key="5">
    <source>
        <dbReference type="Google" id="ProtNLM"/>
    </source>
</evidence>
<evidence type="ECO:0000313" key="3">
    <source>
        <dbReference type="EMBL" id="CAG8957051.1"/>
    </source>
</evidence>
<comment type="caution">
    <text evidence="3">The sequence shown here is derived from an EMBL/GenBank/DDBJ whole genome shotgun (WGS) entry which is preliminary data.</text>
</comment>
<dbReference type="PANTHER" id="PTHR42901">
    <property type="entry name" value="ALCOHOL DEHYDROGENASE"/>
    <property type="match status" value="1"/>
</dbReference>
<dbReference type="Gene3D" id="3.40.50.720">
    <property type="entry name" value="NAD(P)-binding Rossmann-like Domain"/>
    <property type="match status" value="1"/>
</dbReference>
<dbReference type="SUPFAM" id="SSF51735">
    <property type="entry name" value="NAD(P)-binding Rossmann-fold domains"/>
    <property type="match status" value="1"/>
</dbReference>